<dbReference type="RefSeq" id="WP_353070144.1">
    <property type="nucleotide sequence ID" value="NZ_CP132932.1"/>
</dbReference>
<reference evidence="1" key="2">
    <citation type="journal article" date="2024" name="Environ. Microbiol.">
        <title>Genome analysis and description of Tunturibacter gen. nov. expands the diversity of Terriglobia in tundra soils.</title>
        <authorList>
            <person name="Messyasz A."/>
            <person name="Mannisto M.K."/>
            <person name="Kerkhof L.J."/>
            <person name="Haggblom M.M."/>
        </authorList>
    </citation>
    <scope>NUCLEOTIDE SEQUENCE</scope>
    <source>
        <strain evidence="1">M8UP23</strain>
    </source>
</reference>
<accession>A0AAU7ZIX1</accession>
<evidence type="ECO:0000313" key="1">
    <source>
        <dbReference type="EMBL" id="XCB28287.1"/>
    </source>
</evidence>
<gene>
    <name evidence="1" type="ORF">RBB75_08180</name>
</gene>
<dbReference type="EMBL" id="CP132932">
    <property type="protein sequence ID" value="XCB28287.1"/>
    <property type="molecule type" value="Genomic_DNA"/>
</dbReference>
<dbReference type="KEGG" id="temp:RBB75_08180"/>
<organism evidence="1">
    <name type="scientific">Tunturiibacter empetritectus</name>
    <dbReference type="NCBI Taxonomy" id="3069691"/>
    <lineage>
        <taxon>Bacteria</taxon>
        <taxon>Pseudomonadati</taxon>
        <taxon>Acidobacteriota</taxon>
        <taxon>Terriglobia</taxon>
        <taxon>Terriglobales</taxon>
        <taxon>Acidobacteriaceae</taxon>
        <taxon>Tunturiibacter</taxon>
    </lineage>
</organism>
<sequence length="62" mass="7048">MREDGTSPAKRIVLQVIYFVRIRAGMRWWWEWNLSGNGLLRSQVNSAMGRIKGIEAAAEVDG</sequence>
<dbReference type="AlphaFoldDB" id="A0AAU7ZIX1"/>
<proteinExistence type="predicted"/>
<name>A0AAU7ZIX1_9BACT</name>
<protein>
    <submittedName>
        <fullName evidence="1">Uncharacterized protein</fullName>
    </submittedName>
</protein>
<reference evidence="1" key="1">
    <citation type="submission" date="2023-08" db="EMBL/GenBank/DDBJ databases">
        <authorList>
            <person name="Messyasz A."/>
            <person name="Mannisto M.K."/>
            <person name="Kerkhof L.J."/>
            <person name="Haggblom M."/>
        </authorList>
    </citation>
    <scope>NUCLEOTIDE SEQUENCE</scope>
    <source>
        <strain evidence="1">M8UP23</strain>
    </source>
</reference>